<dbReference type="PANTHER" id="PTHR30469:SF33">
    <property type="entry name" value="SLR1207 PROTEIN"/>
    <property type="match status" value="1"/>
</dbReference>
<dbReference type="AlphaFoldDB" id="A0A4U1B1V7"/>
<dbReference type="OrthoDB" id="1957187at2"/>
<reference evidence="1 2" key="1">
    <citation type="submission" date="2019-04" db="EMBL/GenBank/DDBJ databases">
        <title>Thalassotalea guangxiensis sp. nov., isolated from sediment of the coastal wetland.</title>
        <authorList>
            <person name="Zheng S."/>
            <person name="Zhang D."/>
        </authorList>
    </citation>
    <scope>NUCLEOTIDE SEQUENCE [LARGE SCALE GENOMIC DNA]</scope>
    <source>
        <strain evidence="1 2">ZS-4</strain>
    </source>
</reference>
<dbReference type="GO" id="GO:0015562">
    <property type="term" value="F:efflux transmembrane transporter activity"/>
    <property type="evidence" value="ECO:0007669"/>
    <property type="project" value="TreeGrafter"/>
</dbReference>
<dbReference type="Proteomes" id="UP000307999">
    <property type="component" value="Unassembled WGS sequence"/>
</dbReference>
<evidence type="ECO:0000313" key="2">
    <source>
        <dbReference type="Proteomes" id="UP000307999"/>
    </source>
</evidence>
<dbReference type="Gene3D" id="2.40.30.170">
    <property type="match status" value="1"/>
</dbReference>
<organism evidence="1 2">
    <name type="scientific">Thalassotalea mangrovi</name>
    <dbReference type="NCBI Taxonomy" id="2572245"/>
    <lineage>
        <taxon>Bacteria</taxon>
        <taxon>Pseudomonadati</taxon>
        <taxon>Pseudomonadota</taxon>
        <taxon>Gammaproteobacteria</taxon>
        <taxon>Alteromonadales</taxon>
        <taxon>Colwelliaceae</taxon>
        <taxon>Thalassotalea</taxon>
    </lineage>
</organism>
<evidence type="ECO:0000313" key="1">
    <source>
        <dbReference type="EMBL" id="TKB43371.1"/>
    </source>
</evidence>
<dbReference type="Gene3D" id="2.40.50.100">
    <property type="match status" value="1"/>
</dbReference>
<accession>A0A4U1B1V7</accession>
<dbReference type="Gene3D" id="2.40.420.20">
    <property type="match status" value="1"/>
</dbReference>
<dbReference type="RefSeq" id="WP_136737150.1">
    <property type="nucleotide sequence ID" value="NZ_SWDB01000039.1"/>
</dbReference>
<proteinExistence type="predicted"/>
<dbReference type="PANTHER" id="PTHR30469">
    <property type="entry name" value="MULTIDRUG RESISTANCE PROTEIN MDTA"/>
    <property type="match status" value="1"/>
</dbReference>
<name>A0A4U1B1V7_9GAMM</name>
<comment type="caution">
    <text evidence="1">The sequence shown here is derived from an EMBL/GenBank/DDBJ whole genome shotgun (WGS) entry which is preliminary data.</text>
</comment>
<dbReference type="Gene3D" id="1.10.287.470">
    <property type="entry name" value="Helix hairpin bin"/>
    <property type="match status" value="1"/>
</dbReference>
<keyword evidence="2" id="KW-1185">Reference proteome</keyword>
<gene>
    <name evidence="1" type="ORF">E8M12_15375</name>
</gene>
<sequence length="417" mass="47436">MDRKIERKSFPWKKAALVILAITAVTLVGRLYSAQQSGKALAVSPQNLTISTVRTGTFEDYIPIRSQVTPLKTVYLDAVEGGRVEQVLIEDGTIVKPGQPIVKLSNTQLQLDVMRNEAAVTEQLNNMRSIELSLEQNKLSHKRNLIEIDYQIKRLTRQVERERVVYQQGSISDSALKENEDLLEYYQQRKLVTLESQKTDTRLQEQQLAFLKETGQRLNDSLEFARINMENLNMTAPVAGKLSGFDIEIGQSIERGERIGQIDDPNNFKLQASIDEFYLERIDLGQQATITRNRKDFMLRVSKIYPQVNNGQFRIDLVFAEQQPAGIRRGQTLQTKLTLGDPAEVTLLPNGAFYQDSGGHWVFVVSDDGSSAIRRNVRLGRRNNRFIEVLEGLEINEKVITSPYSSYLDMDRLNLKS</sequence>
<dbReference type="EMBL" id="SWDB01000039">
    <property type="protein sequence ID" value="TKB43371.1"/>
    <property type="molecule type" value="Genomic_DNA"/>
</dbReference>
<dbReference type="GO" id="GO:1990281">
    <property type="term" value="C:efflux pump complex"/>
    <property type="evidence" value="ECO:0007669"/>
    <property type="project" value="TreeGrafter"/>
</dbReference>
<protein>
    <submittedName>
        <fullName evidence="1">HlyD family efflux transporter periplasmic adaptor subunit</fullName>
    </submittedName>
</protein>